<sequence length="24" mass="2780">MVFTILRTCTFILSVMLNIFTCVL</sequence>
<name>A0A0E9RD36_ANGAN</name>
<evidence type="ECO:0000313" key="1">
    <source>
        <dbReference type="EMBL" id="JAH26380.1"/>
    </source>
</evidence>
<proteinExistence type="predicted"/>
<reference evidence="1" key="2">
    <citation type="journal article" date="2015" name="Fish Shellfish Immunol.">
        <title>Early steps in the European eel (Anguilla anguilla)-Vibrio vulnificus interaction in the gills: Role of the RtxA13 toxin.</title>
        <authorList>
            <person name="Callol A."/>
            <person name="Pajuelo D."/>
            <person name="Ebbesson L."/>
            <person name="Teles M."/>
            <person name="MacKenzie S."/>
            <person name="Amaro C."/>
        </authorList>
    </citation>
    <scope>NUCLEOTIDE SEQUENCE</scope>
</reference>
<dbReference type="AlphaFoldDB" id="A0A0E9RD36"/>
<organism evidence="1">
    <name type="scientific">Anguilla anguilla</name>
    <name type="common">European freshwater eel</name>
    <name type="synonym">Muraena anguilla</name>
    <dbReference type="NCBI Taxonomy" id="7936"/>
    <lineage>
        <taxon>Eukaryota</taxon>
        <taxon>Metazoa</taxon>
        <taxon>Chordata</taxon>
        <taxon>Craniata</taxon>
        <taxon>Vertebrata</taxon>
        <taxon>Euteleostomi</taxon>
        <taxon>Actinopterygii</taxon>
        <taxon>Neopterygii</taxon>
        <taxon>Teleostei</taxon>
        <taxon>Anguilliformes</taxon>
        <taxon>Anguillidae</taxon>
        <taxon>Anguilla</taxon>
    </lineage>
</organism>
<accession>A0A0E9RD36</accession>
<protein>
    <submittedName>
        <fullName evidence="1">Uncharacterized protein</fullName>
    </submittedName>
</protein>
<reference evidence="1" key="1">
    <citation type="submission" date="2014-11" db="EMBL/GenBank/DDBJ databases">
        <authorList>
            <person name="Amaro Gonzalez C."/>
        </authorList>
    </citation>
    <scope>NUCLEOTIDE SEQUENCE</scope>
</reference>
<dbReference type="EMBL" id="GBXM01082197">
    <property type="protein sequence ID" value="JAH26380.1"/>
    <property type="molecule type" value="Transcribed_RNA"/>
</dbReference>